<dbReference type="Gene3D" id="3.40.140.10">
    <property type="entry name" value="Cytidine Deaminase, domain 2"/>
    <property type="match status" value="1"/>
</dbReference>
<dbReference type="PIRSF" id="PIRSF015626">
    <property type="entry name" value="FdhD"/>
    <property type="match status" value="1"/>
</dbReference>
<dbReference type="PANTHER" id="PTHR30592">
    <property type="entry name" value="FORMATE DEHYDROGENASE"/>
    <property type="match status" value="1"/>
</dbReference>
<organism evidence="4 5">
    <name type="scientific">Iodobacter arcticus</name>
    <dbReference type="NCBI Taxonomy" id="590593"/>
    <lineage>
        <taxon>Bacteria</taxon>
        <taxon>Pseudomonadati</taxon>
        <taxon>Pseudomonadota</taxon>
        <taxon>Betaproteobacteria</taxon>
        <taxon>Neisseriales</taxon>
        <taxon>Chitinibacteraceae</taxon>
        <taxon>Iodobacter</taxon>
    </lineage>
</organism>
<keyword evidence="5" id="KW-1185">Reference proteome</keyword>
<comment type="subcellular location">
    <subcellularLocation>
        <location evidence="3">Cytoplasm</location>
    </subcellularLocation>
</comment>
<feature type="active site" description="Cysteine persulfide intermediate" evidence="3">
    <location>
        <position position="109"/>
    </location>
</feature>
<comment type="caution">
    <text evidence="4">The sequence shown here is derived from an EMBL/GenBank/DDBJ whole genome shotgun (WGS) entry which is preliminary data.</text>
</comment>
<evidence type="ECO:0000256" key="2">
    <source>
        <dbReference type="ARBA" id="ARBA00023150"/>
    </source>
</evidence>
<dbReference type="PANTHER" id="PTHR30592:SF1">
    <property type="entry name" value="SULFUR CARRIER PROTEIN FDHD"/>
    <property type="match status" value="1"/>
</dbReference>
<dbReference type="RefSeq" id="WP_380187498.1">
    <property type="nucleotide sequence ID" value="NZ_JBHTBQ010000012.1"/>
</dbReference>
<dbReference type="Pfam" id="PF02634">
    <property type="entry name" value="FdhD-NarQ"/>
    <property type="match status" value="1"/>
</dbReference>
<comment type="function">
    <text evidence="3">Required for formate dehydrogenase (FDH) activity. Acts as a sulfur carrier protein that transfers sulfur from IscS to the molybdenum cofactor prior to its insertion into FDH.</text>
</comment>
<dbReference type="Proteomes" id="UP001596473">
    <property type="component" value="Unassembled WGS sequence"/>
</dbReference>
<accession>A0ABW2QVV2</accession>
<evidence type="ECO:0000256" key="3">
    <source>
        <dbReference type="HAMAP-Rule" id="MF_00187"/>
    </source>
</evidence>
<keyword evidence="1 3" id="KW-0963">Cytoplasm</keyword>
<dbReference type="InterPro" id="IPR016193">
    <property type="entry name" value="Cytidine_deaminase-like"/>
</dbReference>
<dbReference type="InterPro" id="IPR003786">
    <property type="entry name" value="FdhD"/>
</dbReference>
<evidence type="ECO:0000313" key="4">
    <source>
        <dbReference type="EMBL" id="MFC7419847.1"/>
    </source>
</evidence>
<dbReference type="Gene3D" id="3.10.20.10">
    <property type="match status" value="1"/>
</dbReference>
<evidence type="ECO:0000313" key="5">
    <source>
        <dbReference type="Proteomes" id="UP001596473"/>
    </source>
</evidence>
<sequence>MSEGIQTVIAHFYVDDGLQVLEQQVAEEVPLLLVYNGVAYLVMLCSPLHLEQLAIGFSLSEGIVDAYYQILAVEIRASHDGYEAHLQIPNEFAAKLRSRRRNLQSRTACGLCGSEQLAEVMRAPPPFVSDFQIEPQAILAGMQALSQLQTMHQQTGGVHAAGWWAAGQLTVFEDLGRHNALDKLIGHLASQRQRPDGVLLMSSRLSYDLIQKAARAQIPIIAAISAPSHLAIAQARLANITLLGFVREQRFTIYTHPERVFRH</sequence>
<gene>
    <name evidence="3 4" type="primary">fdhD</name>
    <name evidence="4" type="ORF">ACFQNF_08115</name>
</gene>
<dbReference type="HAMAP" id="MF_00187">
    <property type="entry name" value="FdhD"/>
    <property type="match status" value="1"/>
</dbReference>
<feature type="binding site" evidence="3">
    <location>
        <begin position="245"/>
        <end position="250"/>
    </location>
    <ligand>
        <name>Mo-bis(molybdopterin guanine dinucleotide)</name>
        <dbReference type="ChEBI" id="CHEBI:60539"/>
    </ligand>
</feature>
<proteinExistence type="inferred from homology"/>
<reference evidence="5" key="1">
    <citation type="journal article" date="2019" name="Int. J. Syst. Evol. Microbiol.">
        <title>The Global Catalogue of Microorganisms (GCM) 10K type strain sequencing project: providing services to taxonomists for standard genome sequencing and annotation.</title>
        <authorList>
            <consortium name="The Broad Institute Genomics Platform"/>
            <consortium name="The Broad Institute Genome Sequencing Center for Infectious Disease"/>
            <person name="Wu L."/>
            <person name="Ma J."/>
        </authorList>
    </citation>
    <scope>NUCLEOTIDE SEQUENCE [LARGE SCALE GENOMIC DNA]</scope>
    <source>
        <strain evidence="5">CCUG 62945</strain>
    </source>
</reference>
<dbReference type="NCBIfam" id="TIGR00129">
    <property type="entry name" value="fdhD_narQ"/>
    <property type="match status" value="1"/>
</dbReference>
<protein>
    <recommendedName>
        <fullName evidence="3">Sulfur carrier protein FdhD</fullName>
    </recommendedName>
</protein>
<name>A0ABW2QVV2_9NEIS</name>
<comment type="similarity">
    <text evidence="3">Belongs to the FdhD family.</text>
</comment>
<keyword evidence="2 3" id="KW-0501">Molybdenum cofactor biosynthesis</keyword>
<dbReference type="SUPFAM" id="SSF53927">
    <property type="entry name" value="Cytidine deaminase-like"/>
    <property type="match status" value="1"/>
</dbReference>
<dbReference type="EMBL" id="JBHTBQ010000012">
    <property type="protein sequence ID" value="MFC7419847.1"/>
    <property type="molecule type" value="Genomic_DNA"/>
</dbReference>
<evidence type="ECO:0000256" key="1">
    <source>
        <dbReference type="ARBA" id="ARBA00022490"/>
    </source>
</evidence>